<gene>
    <name evidence="2" type="ORF">ABID21_000490</name>
</gene>
<feature type="transmembrane region" description="Helical" evidence="1">
    <location>
        <begin position="439"/>
        <end position="463"/>
    </location>
</feature>
<feature type="transmembrane region" description="Helical" evidence="1">
    <location>
        <begin position="116"/>
        <end position="135"/>
    </location>
</feature>
<keyword evidence="1" id="KW-0472">Membrane</keyword>
<reference evidence="2 3" key="1">
    <citation type="submission" date="2024-06" db="EMBL/GenBank/DDBJ databases">
        <title>Genomic Encyclopedia of Type Strains, Phase IV (KMG-IV): sequencing the most valuable type-strain genomes for metagenomic binning, comparative biology and taxonomic classification.</title>
        <authorList>
            <person name="Goeker M."/>
        </authorList>
    </citation>
    <scope>NUCLEOTIDE SEQUENCE [LARGE SCALE GENOMIC DNA]</scope>
    <source>
        <strain evidence="2 3">DSM 105042</strain>
    </source>
</reference>
<feature type="transmembrane region" description="Helical" evidence="1">
    <location>
        <begin position="361"/>
        <end position="379"/>
    </location>
</feature>
<proteinExistence type="predicted"/>
<feature type="transmembrane region" description="Helical" evidence="1">
    <location>
        <begin position="409"/>
        <end position="427"/>
    </location>
</feature>
<comment type="caution">
    <text evidence="2">The sequence shown here is derived from an EMBL/GenBank/DDBJ whole genome shotgun (WGS) entry which is preliminary data.</text>
</comment>
<keyword evidence="1" id="KW-0812">Transmembrane</keyword>
<dbReference type="RefSeq" id="WP_247242697.1">
    <property type="nucleotide sequence ID" value="NZ_JALJRA010000002.1"/>
</dbReference>
<evidence type="ECO:0008006" key="4">
    <source>
        <dbReference type="Google" id="ProtNLM"/>
    </source>
</evidence>
<accession>A0ABV2H1I3</accession>
<sequence>MTDALGERLHQSRTARRPLSDSPLALAGLYGLVTAAVLLAMFLASATDYVGSDNDDIMRLVEVRDLLAGQAWFDLTQYRLGLESGTPMHWSRLVDLPIALLISGASLFLPQHQAEAVALAAWPLLLIPFLLYPLGLAARRLAGPVAMHVALGLGSLFAVTSIRFHPGAIDHHNVQLVLAAWMTAMLVDPQRRRSSYAIAGVSGALATAIGAETVPFVAAACLVVSLQWIWHGHELAAPTRAFGISLSLTVSAAFFLTVAPSAYSVVTCDSLSLGFYALSATGGVLLALVTGAPGFGSRFLRLALGGGIGVVLLVCARALAPQCLASPLAGLDPMLVKLWLSAVTEAQPFTKILDNEPHTFGGFYAVGFFAMAICLFRSLDEEQREVHLALFLLIGVNWAISLVQVRGFAFANLISILPLALLITDLRQGSQRDSENANAAFAYVVTVLAGVPAVWALVGALIAKGVEEPIGVEAVTQAAGARQEQGECADERDMAELAAFPTGVVAAPSNSGAEILRYTSHRVLTAPYHRNQAGMLTELHIGLAPSEEAEAFLAGAGVTVLAFCKTDPQTQMLVEMKSDGLYAGLARGDVPTFLKPVGGSPEGFRFYEVRRGK</sequence>
<dbReference type="Proteomes" id="UP001549031">
    <property type="component" value="Unassembled WGS sequence"/>
</dbReference>
<feature type="transmembrane region" description="Helical" evidence="1">
    <location>
        <begin position="302"/>
        <end position="320"/>
    </location>
</feature>
<feature type="transmembrane region" description="Helical" evidence="1">
    <location>
        <begin position="386"/>
        <end position="403"/>
    </location>
</feature>
<evidence type="ECO:0000256" key="1">
    <source>
        <dbReference type="SAM" id="Phobius"/>
    </source>
</evidence>
<name>A0ABV2H1I3_9HYPH</name>
<evidence type="ECO:0000313" key="3">
    <source>
        <dbReference type="Proteomes" id="UP001549031"/>
    </source>
</evidence>
<feature type="transmembrane region" description="Helical" evidence="1">
    <location>
        <begin position="275"/>
        <end position="295"/>
    </location>
</feature>
<keyword evidence="3" id="KW-1185">Reference proteome</keyword>
<feature type="transmembrane region" description="Helical" evidence="1">
    <location>
        <begin position="241"/>
        <end position="263"/>
    </location>
</feature>
<keyword evidence="1" id="KW-1133">Transmembrane helix</keyword>
<feature type="transmembrane region" description="Helical" evidence="1">
    <location>
        <begin position="196"/>
        <end position="229"/>
    </location>
</feature>
<organism evidence="2 3">
    <name type="scientific">Pseudorhizobium tarimense</name>
    <dbReference type="NCBI Taxonomy" id="1079109"/>
    <lineage>
        <taxon>Bacteria</taxon>
        <taxon>Pseudomonadati</taxon>
        <taxon>Pseudomonadota</taxon>
        <taxon>Alphaproteobacteria</taxon>
        <taxon>Hyphomicrobiales</taxon>
        <taxon>Rhizobiaceae</taxon>
        <taxon>Rhizobium/Agrobacterium group</taxon>
        <taxon>Pseudorhizobium</taxon>
    </lineage>
</organism>
<feature type="transmembrane region" description="Helical" evidence="1">
    <location>
        <begin position="141"/>
        <end position="162"/>
    </location>
</feature>
<dbReference type="EMBL" id="JBEPLJ010000002">
    <property type="protein sequence ID" value="MET3584395.1"/>
    <property type="molecule type" value="Genomic_DNA"/>
</dbReference>
<protein>
    <recommendedName>
        <fullName evidence="4">4-amino-4-deoxy-L-arabinose transferase</fullName>
    </recommendedName>
</protein>
<evidence type="ECO:0000313" key="2">
    <source>
        <dbReference type="EMBL" id="MET3584395.1"/>
    </source>
</evidence>
<feature type="transmembrane region" description="Helical" evidence="1">
    <location>
        <begin position="23"/>
        <end position="44"/>
    </location>
</feature>